<dbReference type="AlphaFoldDB" id="A0A4Y6PQU1"/>
<dbReference type="GO" id="GO:0005886">
    <property type="term" value="C:plasma membrane"/>
    <property type="evidence" value="ECO:0007669"/>
    <property type="project" value="TreeGrafter"/>
</dbReference>
<dbReference type="PANTHER" id="PTHR40106:SF1">
    <property type="entry name" value="INNER MEMBRANE PROTEIN RCLC"/>
    <property type="match status" value="1"/>
</dbReference>
<dbReference type="InterPro" id="IPR007339">
    <property type="entry name" value="RclC-like"/>
</dbReference>
<sequence length="162" mass="17267">MALLNYHTLRRRLVVASKVVMRFGLALVLIWIGAMKYTEYEASGIKPLVENSPLMSWLYDIFSVSGFAALLGAFEITIGVLIALGFAAGRLPVLGKLSALGSALAGLMFLGTLSFIFSTPGWEPSLGGFPALSVAPGQFLLKDIVLLGASLWTAADSLEMAR</sequence>
<dbReference type="InterPro" id="IPR016865">
    <property type="entry name" value="RclC"/>
</dbReference>
<keyword evidence="1" id="KW-0472">Membrane</keyword>
<feature type="transmembrane region" description="Helical" evidence="1">
    <location>
        <begin position="99"/>
        <end position="119"/>
    </location>
</feature>
<dbReference type="RefSeq" id="WP_141197085.1">
    <property type="nucleotide sequence ID" value="NZ_CP041186.1"/>
</dbReference>
<dbReference type="EMBL" id="CP041186">
    <property type="protein sequence ID" value="QDG50593.1"/>
    <property type="molecule type" value="Genomic_DNA"/>
</dbReference>
<reference evidence="2 3" key="1">
    <citation type="submission" date="2019-06" db="EMBL/GenBank/DDBJ databases">
        <title>Persicimonas caeni gen. nov., sp. nov., a predatory bacterium isolated from solar saltern.</title>
        <authorList>
            <person name="Wang S."/>
        </authorList>
    </citation>
    <scope>NUCLEOTIDE SEQUENCE [LARGE SCALE GENOMIC DNA]</scope>
    <source>
        <strain evidence="2 3">YN101</strain>
    </source>
</reference>
<keyword evidence="1" id="KW-1133">Transmembrane helix</keyword>
<organism evidence="2 3">
    <name type="scientific">Persicimonas caeni</name>
    <dbReference type="NCBI Taxonomy" id="2292766"/>
    <lineage>
        <taxon>Bacteria</taxon>
        <taxon>Deltaproteobacteria</taxon>
        <taxon>Bradymonadales</taxon>
        <taxon>Bradymonadaceae</taxon>
        <taxon>Persicimonas</taxon>
    </lineage>
</organism>
<name>A0A4Y6PQU1_PERCE</name>
<accession>A0A5B8Y2I1</accession>
<evidence type="ECO:0000256" key="1">
    <source>
        <dbReference type="SAM" id="Phobius"/>
    </source>
</evidence>
<gene>
    <name evidence="2" type="ORF">FIV42_07545</name>
</gene>
<proteinExistence type="predicted"/>
<dbReference type="PIRSF" id="PIRSF028065">
    <property type="entry name" value="UCP028065"/>
    <property type="match status" value="1"/>
</dbReference>
<keyword evidence="3" id="KW-1185">Reference proteome</keyword>
<dbReference type="PANTHER" id="PTHR40106">
    <property type="entry name" value="INNER MEMBRANE PROTEIN RCLC"/>
    <property type="match status" value="1"/>
</dbReference>
<dbReference type="Pfam" id="PF04224">
    <property type="entry name" value="DUF417"/>
    <property type="match status" value="1"/>
</dbReference>
<evidence type="ECO:0000313" key="2">
    <source>
        <dbReference type="EMBL" id="QDG50593.1"/>
    </source>
</evidence>
<evidence type="ECO:0000313" key="3">
    <source>
        <dbReference type="Proteomes" id="UP000315995"/>
    </source>
</evidence>
<feature type="transmembrane region" description="Helical" evidence="1">
    <location>
        <begin position="20"/>
        <end position="37"/>
    </location>
</feature>
<protein>
    <submittedName>
        <fullName evidence="2">DUF417 family protein</fullName>
    </submittedName>
</protein>
<dbReference type="Proteomes" id="UP000315995">
    <property type="component" value="Chromosome"/>
</dbReference>
<dbReference type="OrthoDB" id="1118972at2"/>
<accession>A0A4Y6PQU1</accession>
<keyword evidence="1" id="KW-0812">Transmembrane</keyword>
<feature type="transmembrane region" description="Helical" evidence="1">
    <location>
        <begin position="57"/>
        <end position="87"/>
    </location>
</feature>
<dbReference type="GO" id="GO:1901530">
    <property type="term" value="P:response to hypochlorite"/>
    <property type="evidence" value="ECO:0007669"/>
    <property type="project" value="TreeGrafter"/>
</dbReference>